<organism evidence="1">
    <name type="scientific">Salix viminalis</name>
    <name type="common">Common osier</name>
    <name type="synonym">Basket willow</name>
    <dbReference type="NCBI Taxonomy" id="40686"/>
    <lineage>
        <taxon>Eukaryota</taxon>
        <taxon>Viridiplantae</taxon>
        <taxon>Streptophyta</taxon>
        <taxon>Embryophyta</taxon>
        <taxon>Tracheophyta</taxon>
        <taxon>Spermatophyta</taxon>
        <taxon>Magnoliopsida</taxon>
        <taxon>eudicotyledons</taxon>
        <taxon>Gunneridae</taxon>
        <taxon>Pentapetalae</taxon>
        <taxon>rosids</taxon>
        <taxon>fabids</taxon>
        <taxon>Malpighiales</taxon>
        <taxon>Salicaceae</taxon>
        <taxon>Saliceae</taxon>
        <taxon>Salix</taxon>
    </lineage>
</organism>
<name>A0A6N2NJM3_SALVM</name>
<gene>
    <name evidence="1" type="ORF">SVIM_LOCUS501535</name>
</gene>
<protein>
    <recommendedName>
        <fullName evidence="2">Leucine-rich repeat-containing N-terminal plant-type domain-containing protein</fullName>
    </recommendedName>
</protein>
<dbReference type="AlphaFoldDB" id="A0A6N2NJM3"/>
<accession>A0A6N2NJM3</accession>
<reference evidence="1" key="1">
    <citation type="submission" date="2019-03" db="EMBL/GenBank/DDBJ databases">
        <authorList>
            <person name="Mank J."/>
            <person name="Almeida P."/>
        </authorList>
    </citation>
    <scope>NUCLEOTIDE SEQUENCE</scope>
    <source>
        <strain evidence="1">78183</strain>
    </source>
</reference>
<proteinExistence type="predicted"/>
<dbReference type="EMBL" id="CAADRP010002285">
    <property type="protein sequence ID" value="VFU65357.1"/>
    <property type="molecule type" value="Genomic_DNA"/>
</dbReference>
<sequence>MSLTEIIWPSMRPGNNSSGNTEKQFQNAPFDCNGNPCMPRQFSWTGIACSEGSRIRVVTLNLTNLGLSGSLLNAARLTALTGMGEAFGRQPIHWRDPFVAWKHKGSSRTAIRDDIHSQPCSISPSSIVNPVPSLRHAFPPFTLFELPWHLY</sequence>
<evidence type="ECO:0000313" key="1">
    <source>
        <dbReference type="EMBL" id="VFU65357.1"/>
    </source>
</evidence>
<evidence type="ECO:0008006" key="2">
    <source>
        <dbReference type="Google" id="ProtNLM"/>
    </source>
</evidence>